<gene>
    <name evidence="1" type="ORF">SK803_33520</name>
</gene>
<accession>A0ABU4TAG9</accession>
<keyword evidence="2" id="KW-1185">Reference proteome</keyword>
<dbReference type="RefSeq" id="WP_319970180.1">
    <property type="nucleotide sequence ID" value="NZ_JAXAVW010000032.1"/>
</dbReference>
<evidence type="ECO:0008006" key="3">
    <source>
        <dbReference type="Google" id="ProtNLM"/>
    </source>
</evidence>
<dbReference type="EMBL" id="JAXAVW010000032">
    <property type="protein sequence ID" value="MDX8035158.1"/>
    <property type="molecule type" value="Genomic_DNA"/>
</dbReference>
<evidence type="ECO:0000313" key="2">
    <source>
        <dbReference type="Proteomes" id="UP001285521"/>
    </source>
</evidence>
<reference evidence="1 2" key="1">
    <citation type="submission" date="2023-11" db="EMBL/GenBank/DDBJ databases">
        <title>Lentzea sokolovensis, sp. nov., Lentzea kristufkii, sp. nov., and Lentzea miocenensis, sp. nov., rare actinobacteria from Sokolov Coal Basin, Miocene lacustrine sediment, Czech Republic.</title>
        <authorList>
            <person name="Lara A."/>
            <person name="Kotroba L."/>
            <person name="Nouioui I."/>
            <person name="Neumann-Schaal M."/>
            <person name="Mast Y."/>
            <person name="Chronakova A."/>
        </authorList>
    </citation>
    <scope>NUCLEOTIDE SEQUENCE [LARGE SCALE GENOMIC DNA]</scope>
    <source>
        <strain evidence="1 2">BCCO 10_0856</strain>
    </source>
</reference>
<protein>
    <recommendedName>
        <fullName evidence="3">Extracellular repeat, HAF family</fullName>
    </recommendedName>
</protein>
<reference evidence="1 2" key="2">
    <citation type="submission" date="2023-11" db="EMBL/GenBank/DDBJ databases">
        <authorList>
            <person name="Lara A.C."/>
            <person name="Chronakova A."/>
        </authorList>
    </citation>
    <scope>NUCLEOTIDE SEQUENCE [LARGE SCALE GENOMIC DNA]</scope>
    <source>
        <strain evidence="1 2">BCCO 10_0856</strain>
    </source>
</reference>
<sequence length="64" mass="6508">MNNSGVVAGTVGTTAATWNMDGTQTLLPSLSGAARHSVTGLSEVGQVIGVATFANGTYRAVVWR</sequence>
<evidence type="ECO:0000313" key="1">
    <source>
        <dbReference type="EMBL" id="MDX8035158.1"/>
    </source>
</evidence>
<dbReference type="Proteomes" id="UP001285521">
    <property type="component" value="Unassembled WGS sequence"/>
</dbReference>
<name>A0ABU4TAG9_9PSEU</name>
<proteinExistence type="predicted"/>
<organism evidence="1 2">
    <name type="scientific">Lentzea miocenica</name>
    <dbReference type="NCBI Taxonomy" id="3095431"/>
    <lineage>
        <taxon>Bacteria</taxon>
        <taxon>Bacillati</taxon>
        <taxon>Actinomycetota</taxon>
        <taxon>Actinomycetes</taxon>
        <taxon>Pseudonocardiales</taxon>
        <taxon>Pseudonocardiaceae</taxon>
        <taxon>Lentzea</taxon>
    </lineage>
</organism>
<comment type="caution">
    <text evidence="1">The sequence shown here is derived from an EMBL/GenBank/DDBJ whole genome shotgun (WGS) entry which is preliminary data.</text>
</comment>